<protein>
    <recommendedName>
        <fullName evidence="4">Lipoprotein</fullName>
    </recommendedName>
</protein>
<evidence type="ECO:0000313" key="3">
    <source>
        <dbReference type="Proteomes" id="UP000216021"/>
    </source>
</evidence>
<dbReference type="OrthoDB" id="7066218at2"/>
<keyword evidence="1" id="KW-1133">Transmembrane helix</keyword>
<dbReference type="AlphaFoldDB" id="A0A1S8CIM1"/>
<evidence type="ECO:0000313" key="2">
    <source>
        <dbReference type="EMBL" id="OMQ22822.1"/>
    </source>
</evidence>
<proteinExistence type="predicted"/>
<name>A0A1S8CIM1_9GAMM</name>
<evidence type="ECO:0008006" key="4">
    <source>
        <dbReference type="Google" id="ProtNLM"/>
    </source>
</evidence>
<accession>A0A1S8CIM1</accession>
<keyword evidence="1" id="KW-0472">Membrane</keyword>
<feature type="transmembrane region" description="Helical" evidence="1">
    <location>
        <begin position="118"/>
        <end position="143"/>
    </location>
</feature>
<reference evidence="2 3" key="1">
    <citation type="submission" date="2016-11" db="EMBL/GenBank/DDBJ databases">
        <title>Rahnella oryzae sp. nov., isolated from rice root.</title>
        <authorList>
            <person name="Zhang X.-X."/>
            <person name="Zhang J."/>
        </authorList>
    </citation>
    <scope>NUCLEOTIDE SEQUENCE [LARGE SCALE GENOMIC DNA]</scope>
    <source>
        <strain evidence="2 3">J11-6</strain>
    </source>
</reference>
<evidence type="ECO:0000256" key="1">
    <source>
        <dbReference type="SAM" id="Phobius"/>
    </source>
</evidence>
<gene>
    <name evidence="2" type="ORF">BMI79_10270</name>
</gene>
<organism evidence="2 3">
    <name type="scientific">Serratia oryzae</name>
    <dbReference type="NCBI Taxonomy" id="2034155"/>
    <lineage>
        <taxon>Bacteria</taxon>
        <taxon>Pseudomonadati</taxon>
        <taxon>Pseudomonadota</taxon>
        <taxon>Gammaproteobacteria</taxon>
        <taxon>Enterobacterales</taxon>
        <taxon>Yersiniaceae</taxon>
        <taxon>Serratia</taxon>
    </lineage>
</organism>
<dbReference type="RefSeq" id="WP_076942106.1">
    <property type="nucleotide sequence ID" value="NZ_MOXD01000005.1"/>
</dbReference>
<dbReference type="EMBL" id="MOXD01000005">
    <property type="protein sequence ID" value="OMQ22822.1"/>
    <property type="molecule type" value="Genomic_DNA"/>
</dbReference>
<comment type="caution">
    <text evidence="2">The sequence shown here is derived from an EMBL/GenBank/DDBJ whole genome shotgun (WGS) entry which is preliminary data.</text>
</comment>
<keyword evidence="3" id="KW-1185">Reference proteome</keyword>
<feature type="transmembrane region" description="Helical" evidence="1">
    <location>
        <begin position="321"/>
        <end position="339"/>
    </location>
</feature>
<feature type="transmembrane region" description="Helical" evidence="1">
    <location>
        <begin position="359"/>
        <end position="378"/>
    </location>
</feature>
<dbReference type="Proteomes" id="UP000216021">
    <property type="component" value="Unassembled WGS sequence"/>
</dbReference>
<keyword evidence="1" id="KW-0812">Transmembrane</keyword>
<feature type="transmembrane region" description="Helical" evidence="1">
    <location>
        <begin position="93"/>
        <end position="112"/>
    </location>
</feature>
<dbReference type="STRING" id="2034155.BMI79_10270"/>
<sequence>MKKIFFFDLPFVRHDLNAPSESQFRRILAGDKVFYTYSRQFLEANVLNRLVEGDRVYIGAHQLADGSYWLHWLASEEKGVLQPKVADISKLRATLKLMGGLGVIGASIYAAFQWVSVWLMVLLLFVFCFGCWLFASSFQALLVGTSSKMRRLLQGLEQVKTGDVSICHSPALRLPGPLNSRPTQQTSDEQDNDLDALQAADLLLSDRVMLASVSGVATEVSARRDFTGSGKSRRDFIDYQFTCNGSEFSFRSGFNTLTEDLNPLFFRQHPFFLTENDPLTLVVNQQDNRVLGVCNERDGCAYLKVGGIAVSFQQMKLMYKLMAGICLFLIVMVAFFTAEEWWEQGGMPDKWDWLDAAEMLYAFGLMSLMMFCIFMLLVELTSWLVRKHSLSAARCAFARQMLTLFKRCRGAKNYIQEVS</sequence>